<feature type="region of interest" description="Disordered" evidence="1">
    <location>
        <begin position="418"/>
        <end position="440"/>
    </location>
</feature>
<name>A0A5A7Q375_STRAF</name>
<gene>
    <name evidence="2" type="ORF">STAS_16104</name>
</gene>
<accession>A0A5A7Q375</accession>
<evidence type="ECO:0000313" key="2">
    <source>
        <dbReference type="EMBL" id="GER39484.1"/>
    </source>
</evidence>
<organism evidence="2 3">
    <name type="scientific">Striga asiatica</name>
    <name type="common">Asiatic witchweed</name>
    <name type="synonym">Buchnera asiatica</name>
    <dbReference type="NCBI Taxonomy" id="4170"/>
    <lineage>
        <taxon>Eukaryota</taxon>
        <taxon>Viridiplantae</taxon>
        <taxon>Streptophyta</taxon>
        <taxon>Embryophyta</taxon>
        <taxon>Tracheophyta</taxon>
        <taxon>Spermatophyta</taxon>
        <taxon>Magnoliopsida</taxon>
        <taxon>eudicotyledons</taxon>
        <taxon>Gunneridae</taxon>
        <taxon>Pentapetalae</taxon>
        <taxon>asterids</taxon>
        <taxon>lamiids</taxon>
        <taxon>Lamiales</taxon>
        <taxon>Orobanchaceae</taxon>
        <taxon>Buchnereae</taxon>
        <taxon>Striga</taxon>
    </lineage>
</organism>
<feature type="compositionally biased region" description="Basic and acidic residues" evidence="1">
    <location>
        <begin position="422"/>
        <end position="433"/>
    </location>
</feature>
<dbReference type="EMBL" id="BKCP01005680">
    <property type="protein sequence ID" value="GER39484.1"/>
    <property type="molecule type" value="Genomic_DNA"/>
</dbReference>
<dbReference type="PANTHER" id="PTHR15600">
    <property type="entry name" value="SACSIN"/>
    <property type="match status" value="1"/>
</dbReference>
<dbReference type="InterPro" id="IPR052972">
    <property type="entry name" value="Sacsin_chaperone_reg"/>
</dbReference>
<dbReference type="AlphaFoldDB" id="A0A5A7Q375"/>
<keyword evidence="3" id="KW-1185">Reference proteome</keyword>
<dbReference type="PANTHER" id="PTHR15600:SF42">
    <property type="entry name" value="SACSIN"/>
    <property type="match status" value="1"/>
</dbReference>
<comment type="caution">
    <text evidence="2">The sequence shown here is derived from an EMBL/GenBank/DDBJ whole genome shotgun (WGS) entry which is preliminary data.</text>
</comment>
<evidence type="ECO:0000256" key="1">
    <source>
        <dbReference type="SAM" id="MobiDB-lite"/>
    </source>
</evidence>
<sequence length="459" mass="50861">MTFMLHIPQAIGRNGGEDTLAHWPVASGIQTIDETSLEVLKHLDKIWPTLSSSGNPVLSVYSGIYAHGVNDLSLYVHVNCVCLVVHLNVVSDFQILGVLGLQESLSVASARSLLSDLKKVGGYQRLNPNEFRAAVEILHFICDEKNISGISNWDHEAIVPDDGCRLVHAQSCVYIDSRGSHYVKNIDTSRLRFVHQDLPQRVCQALGIRKLSDVVKECLYTRFLLLPKLVDITLVSEKSNFPEWGGISQHRALYFIDESKTCVLIAEPPKYIAVTDVIAAVISHILDSPLPLSIGSFFLSPENSETALVDILKLSSRTRDHEFGGGAYYFLGKDILPQDASRVQFHPLRPFYKGEIVAWRSSSGERLKYGRVPENVKPSAGQALYRFMLEISPGITELILSSNIFSFKNISYNSEDSSAARQEGDEMKQKNTRAETSGGVGSGPCQVFFISAIEKLHIN</sequence>
<proteinExistence type="predicted"/>
<evidence type="ECO:0000313" key="3">
    <source>
        <dbReference type="Proteomes" id="UP000325081"/>
    </source>
</evidence>
<dbReference type="Proteomes" id="UP000325081">
    <property type="component" value="Unassembled WGS sequence"/>
</dbReference>
<protein>
    <submittedName>
        <fullName evidence="2">Zinc finger family protein</fullName>
    </submittedName>
</protein>
<dbReference type="OrthoDB" id="1262810at2759"/>
<reference evidence="3" key="1">
    <citation type="journal article" date="2019" name="Curr. Biol.">
        <title>Genome Sequence of Striga asiatica Provides Insight into the Evolution of Plant Parasitism.</title>
        <authorList>
            <person name="Yoshida S."/>
            <person name="Kim S."/>
            <person name="Wafula E.K."/>
            <person name="Tanskanen J."/>
            <person name="Kim Y.M."/>
            <person name="Honaas L."/>
            <person name="Yang Z."/>
            <person name="Spallek T."/>
            <person name="Conn C.E."/>
            <person name="Ichihashi Y."/>
            <person name="Cheong K."/>
            <person name="Cui S."/>
            <person name="Der J.P."/>
            <person name="Gundlach H."/>
            <person name="Jiao Y."/>
            <person name="Hori C."/>
            <person name="Ishida J.K."/>
            <person name="Kasahara H."/>
            <person name="Kiba T."/>
            <person name="Kim M.S."/>
            <person name="Koo N."/>
            <person name="Laohavisit A."/>
            <person name="Lee Y.H."/>
            <person name="Lumba S."/>
            <person name="McCourt P."/>
            <person name="Mortimer J.C."/>
            <person name="Mutuku J.M."/>
            <person name="Nomura T."/>
            <person name="Sasaki-Sekimoto Y."/>
            <person name="Seto Y."/>
            <person name="Wang Y."/>
            <person name="Wakatake T."/>
            <person name="Sakakibara H."/>
            <person name="Demura T."/>
            <person name="Yamaguchi S."/>
            <person name="Yoneyama K."/>
            <person name="Manabe R.I."/>
            <person name="Nelson D.C."/>
            <person name="Schulman A.H."/>
            <person name="Timko M.P."/>
            <person name="dePamphilis C.W."/>
            <person name="Choi D."/>
            <person name="Shirasu K."/>
        </authorList>
    </citation>
    <scope>NUCLEOTIDE SEQUENCE [LARGE SCALE GENOMIC DNA]</scope>
    <source>
        <strain evidence="3">cv. UVA1</strain>
    </source>
</reference>
<dbReference type="GO" id="GO:0030544">
    <property type="term" value="F:Hsp70 protein binding"/>
    <property type="evidence" value="ECO:0007669"/>
    <property type="project" value="TreeGrafter"/>
</dbReference>